<dbReference type="PANTHER" id="PTHR24028:SF296">
    <property type="entry name" value="PROTOCADHERIN 1 GAMMA 11 PRECURSOR-RELATED"/>
    <property type="match status" value="1"/>
</dbReference>
<evidence type="ECO:0000256" key="2">
    <source>
        <dbReference type="ARBA" id="ARBA00004251"/>
    </source>
</evidence>
<evidence type="ECO:0000256" key="9">
    <source>
        <dbReference type="ARBA" id="ARBA00022989"/>
    </source>
</evidence>
<keyword evidence="3" id="KW-1003">Cell membrane</keyword>
<dbReference type="InterPro" id="IPR002126">
    <property type="entry name" value="Cadherin-like_dom"/>
</dbReference>
<feature type="transmembrane region" description="Helical" evidence="13">
    <location>
        <begin position="843"/>
        <end position="861"/>
    </location>
</feature>
<evidence type="ECO:0000256" key="3">
    <source>
        <dbReference type="ARBA" id="ARBA00022475"/>
    </source>
</evidence>
<dbReference type="Gene3D" id="2.60.40.60">
    <property type="entry name" value="Cadherins"/>
    <property type="match status" value="6"/>
</dbReference>
<dbReference type="FunFam" id="2.60.40.60:FF:000018">
    <property type="entry name" value="Protocadherin gamma c3"/>
    <property type="match status" value="1"/>
</dbReference>
<dbReference type="InterPro" id="IPR013164">
    <property type="entry name" value="Cadherin_N"/>
</dbReference>
<evidence type="ECO:0000313" key="15">
    <source>
        <dbReference type="Proteomes" id="UP000515152"/>
    </source>
</evidence>
<dbReference type="FunFam" id="2.60.40.60:FF:000129">
    <property type="entry name" value="protocadherin alpha-C2 isoform X1"/>
    <property type="match status" value="1"/>
</dbReference>
<dbReference type="Pfam" id="PF00028">
    <property type="entry name" value="Cadherin"/>
    <property type="match status" value="4"/>
</dbReference>
<dbReference type="PRINTS" id="PR00205">
    <property type="entry name" value="CADHERIN"/>
</dbReference>
<dbReference type="FunFam" id="2.60.40.60:FF:000006">
    <property type="entry name" value="Protocadherin alpha 2"/>
    <property type="match status" value="1"/>
</dbReference>
<dbReference type="GO" id="GO:0009653">
    <property type="term" value="P:anatomical structure morphogenesis"/>
    <property type="evidence" value="ECO:0007669"/>
    <property type="project" value="UniProtKB-ARBA"/>
</dbReference>
<evidence type="ECO:0000256" key="7">
    <source>
        <dbReference type="ARBA" id="ARBA00022837"/>
    </source>
</evidence>
<dbReference type="AlphaFoldDB" id="A0A6P8GXC1"/>
<dbReference type="FunFam" id="2.60.40.60:FF:000001">
    <property type="entry name" value="Protocadherin alpha 2"/>
    <property type="match status" value="1"/>
</dbReference>
<feature type="domain" description="Cadherin" evidence="14">
    <location>
        <begin position="114"/>
        <end position="170"/>
    </location>
</feature>
<dbReference type="PROSITE" id="PS00232">
    <property type="entry name" value="CADHERIN_1"/>
    <property type="match status" value="3"/>
</dbReference>
<keyword evidence="15" id="KW-1185">Reference proteome</keyword>
<gene>
    <name evidence="16" type="primary">LOC116225195</name>
</gene>
<comment type="subcellular location">
    <subcellularLocation>
        <location evidence="2">Cell membrane</location>
        <topology evidence="2">Single-pass type I membrane protein</topology>
    </subcellularLocation>
</comment>
<evidence type="ECO:0000256" key="5">
    <source>
        <dbReference type="ARBA" id="ARBA00022729"/>
    </source>
</evidence>
<keyword evidence="6" id="KW-0677">Repeat</keyword>
<feature type="transmembrane region" description="Helical" evidence="13">
    <location>
        <begin position="51"/>
        <end position="70"/>
    </location>
</feature>
<dbReference type="KEGG" id="char:116225195"/>
<feature type="domain" description="Cadherin" evidence="14">
    <location>
        <begin position="385"/>
        <end position="489"/>
    </location>
</feature>
<keyword evidence="5" id="KW-0732">Signal</keyword>
<keyword evidence="10 13" id="KW-0472">Membrane</keyword>
<dbReference type="PANTHER" id="PTHR24028">
    <property type="entry name" value="CADHERIN-87A"/>
    <property type="match status" value="1"/>
</dbReference>
<feature type="domain" description="Cadherin" evidence="14">
    <location>
        <begin position="490"/>
        <end position="599"/>
    </location>
</feature>
<keyword evidence="7 12" id="KW-0106">Calcium</keyword>
<dbReference type="FunFam" id="2.60.40.60:FF:000002">
    <property type="entry name" value="Protocadherin alpha 2"/>
    <property type="match status" value="1"/>
</dbReference>
<evidence type="ECO:0000256" key="8">
    <source>
        <dbReference type="ARBA" id="ARBA00022889"/>
    </source>
</evidence>
<reference evidence="16" key="1">
    <citation type="submission" date="2025-08" db="UniProtKB">
        <authorList>
            <consortium name="RefSeq"/>
        </authorList>
    </citation>
    <scope>IDENTIFICATION</scope>
</reference>
<evidence type="ECO:0000256" key="6">
    <source>
        <dbReference type="ARBA" id="ARBA00022737"/>
    </source>
</evidence>
<feature type="domain" description="Cadherin" evidence="14">
    <location>
        <begin position="280"/>
        <end position="384"/>
    </location>
</feature>
<dbReference type="FunFam" id="2.60.40.60:FF:000004">
    <property type="entry name" value="Protocadherin 1 gamma 2"/>
    <property type="match status" value="1"/>
</dbReference>
<keyword evidence="9 13" id="KW-1133">Transmembrane helix</keyword>
<dbReference type="InterPro" id="IPR050174">
    <property type="entry name" value="Protocadherin/Cadherin-CA"/>
</dbReference>
<keyword evidence="8" id="KW-0130">Cell adhesion</keyword>
<evidence type="ECO:0000256" key="4">
    <source>
        <dbReference type="ARBA" id="ARBA00022692"/>
    </source>
</evidence>
<dbReference type="InterPro" id="IPR032455">
    <property type="entry name" value="Cadherin_C"/>
</dbReference>
<dbReference type="OrthoDB" id="6252479at2759"/>
<dbReference type="Pfam" id="PF08266">
    <property type="entry name" value="Cadherin_2"/>
    <property type="match status" value="1"/>
</dbReference>
<feature type="transmembrane region" description="Helical" evidence="13">
    <location>
        <begin position="724"/>
        <end position="749"/>
    </location>
</feature>
<dbReference type="PROSITE" id="PS50268">
    <property type="entry name" value="CADHERIN_2"/>
    <property type="match status" value="6"/>
</dbReference>
<evidence type="ECO:0000256" key="10">
    <source>
        <dbReference type="ARBA" id="ARBA00023136"/>
    </source>
</evidence>
<evidence type="ECO:0000259" key="14">
    <source>
        <dbReference type="PROSITE" id="PS50268"/>
    </source>
</evidence>
<evidence type="ECO:0000256" key="1">
    <source>
        <dbReference type="ARBA" id="ARBA00003436"/>
    </source>
</evidence>
<dbReference type="RefSeq" id="XP_031443103.1">
    <property type="nucleotide sequence ID" value="XM_031587243.2"/>
</dbReference>
<dbReference type="Proteomes" id="UP000515152">
    <property type="component" value="Chromosome 20"/>
</dbReference>
<dbReference type="CDD" id="cd11304">
    <property type="entry name" value="Cadherin_repeat"/>
    <property type="match status" value="6"/>
</dbReference>
<feature type="transmembrane region" description="Helical" evidence="13">
    <location>
        <begin position="6"/>
        <end position="30"/>
    </location>
</feature>
<evidence type="ECO:0000256" key="11">
    <source>
        <dbReference type="ARBA" id="ARBA00023180"/>
    </source>
</evidence>
<keyword evidence="4 13" id="KW-0812">Transmembrane</keyword>
<feature type="domain" description="Cadherin" evidence="14">
    <location>
        <begin position="614"/>
        <end position="711"/>
    </location>
</feature>
<protein>
    <submittedName>
        <fullName evidence="16">Protocadherin beta-3-like</fullName>
    </submittedName>
</protein>
<keyword evidence="11" id="KW-0325">Glycoprotein</keyword>
<evidence type="ECO:0000256" key="12">
    <source>
        <dbReference type="PROSITE-ProRule" id="PRU00043"/>
    </source>
</evidence>
<dbReference type="SUPFAM" id="SSF49313">
    <property type="entry name" value="Cadherin-like"/>
    <property type="match status" value="6"/>
</dbReference>
<dbReference type="SMART" id="SM00112">
    <property type="entry name" value="CA"/>
    <property type="match status" value="6"/>
</dbReference>
<feature type="domain" description="Cadherin" evidence="14">
    <location>
        <begin position="171"/>
        <end position="279"/>
    </location>
</feature>
<sequence length="863" mass="95438">MTEIVWTYGGFLTSLFLCKTFGGIFLRITMATEGGRRCSHIDGPIFIRKHWQVILLLASFCDIIGAQIRYSIPEEMKVGSLIGNVAQDLGLDLKRLRSGRARIVTGESIQYTELKSDKGILVVSERIDREQLCGEITPCSFSFEIILENPMELHQVTVEILDINDNAPVFRKTEINFEISEAATLASRFVLGSADDPDVGINALQNYVLSPNAHFVLKEQSNPDGSKYAEMVLQKALDREENPRLSLKLIAVDGGNPQRSGTVNIDVTVLDANDNVPVFNQTVYKSTVVENAPRGTYVTTVNATDADTGSYGLIVYSFSDLKEDLKKIFSIDESTGTISVVGAIDFEQNKRYEIRVEAKDHGGFTGTTKVIIEVIDINDNVPVMNVMSFSSPVSEDSSIGTTIAIINVKDADSGNNGQVTCSIDRSLPFDIKSSLANYYTLVTGALFDRETLSEYNITVTAVDSGSSPLSTVKTLRLTLSDVNDNAPIFEQKMYLVYIMENNSPGLSLFTVKARDSDANQNARISYYLDEKQSDGTSVSTYLSINSETGVLHAVRSFDFEQIKQLSFIVKAQDGGSPPLSSNATLYLIIRDQNDNAPQILYPIQTSGSLVAEIVPRSADMGYLVTKVVAVDVDSGQNAWLSYKLQKATERALFEVGAQNGEIRTIRQITDKDALKQKLTVVVEDNGQPSRSATVSVNVALADSFPEVLSEFTDMTHDKEYNENLTFYLVLALAVVSFLFIVSIISILSVKCYRWRREQMFYKSNGNLPVIPYYPPLYADVGGTGTLQHVYNYEVCRTMDSRKSDLNYGRPCSESIISLDTCGKDTLPHANRERLTMDDAGNQVSFISLLGNFSFLVCFFILRI</sequence>
<dbReference type="InterPro" id="IPR015919">
    <property type="entry name" value="Cadherin-like_sf"/>
</dbReference>
<proteinExistence type="predicted"/>
<name>A0A6P8GXC1_CLUHA</name>
<dbReference type="GO" id="GO:0007156">
    <property type="term" value="P:homophilic cell adhesion via plasma membrane adhesion molecules"/>
    <property type="evidence" value="ECO:0007669"/>
    <property type="project" value="InterPro"/>
</dbReference>
<dbReference type="GO" id="GO:0005509">
    <property type="term" value="F:calcium ion binding"/>
    <property type="evidence" value="ECO:0007669"/>
    <property type="project" value="UniProtKB-UniRule"/>
</dbReference>
<accession>A0A6P8GXC1</accession>
<evidence type="ECO:0000313" key="16">
    <source>
        <dbReference type="RefSeq" id="XP_031443103.1"/>
    </source>
</evidence>
<dbReference type="InterPro" id="IPR020894">
    <property type="entry name" value="Cadherin_CS"/>
</dbReference>
<dbReference type="GeneID" id="116225195"/>
<evidence type="ECO:0000256" key="13">
    <source>
        <dbReference type="SAM" id="Phobius"/>
    </source>
</evidence>
<organism evidence="15 16">
    <name type="scientific">Clupea harengus</name>
    <name type="common">Atlantic herring</name>
    <dbReference type="NCBI Taxonomy" id="7950"/>
    <lineage>
        <taxon>Eukaryota</taxon>
        <taxon>Metazoa</taxon>
        <taxon>Chordata</taxon>
        <taxon>Craniata</taxon>
        <taxon>Vertebrata</taxon>
        <taxon>Euteleostomi</taxon>
        <taxon>Actinopterygii</taxon>
        <taxon>Neopterygii</taxon>
        <taxon>Teleostei</taxon>
        <taxon>Clupei</taxon>
        <taxon>Clupeiformes</taxon>
        <taxon>Clupeoidei</taxon>
        <taxon>Clupeidae</taxon>
        <taxon>Clupea</taxon>
    </lineage>
</organism>
<dbReference type="Pfam" id="PF16492">
    <property type="entry name" value="Cadherin_C_2"/>
    <property type="match status" value="1"/>
</dbReference>
<dbReference type="GO" id="GO:0005886">
    <property type="term" value="C:plasma membrane"/>
    <property type="evidence" value="ECO:0007669"/>
    <property type="project" value="UniProtKB-SubCell"/>
</dbReference>
<comment type="function">
    <text evidence="1">Potential calcium-dependent cell-adhesion protein. May be involved in the establishment and maintenance of specific neuronal connections in the brain.</text>
</comment>